<comment type="caution">
    <text evidence="2">The sequence shown here is derived from an EMBL/GenBank/DDBJ whole genome shotgun (WGS) entry which is preliminary data.</text>
</comment>
<dbReference type="Proteomes" id="UP001176940">
    <property type="component" value="Unassembled WGS sequence"/>
</dbReference>
<evidence type="ECO:0000313" key="3">
    <source>
        <dbReference type="Proteomes" id="UP001176940"/>
    </source>
</evidence>
<protein>
    <submittedName>
        <fullName evidence="2">Uncharacterized protein</fullName>
    </submittedName>
</protein>
<name>A0ABN9MAN1_9NEOB</name>
<gene>
    <name evidence="2" type="ORF">RIMI_LOCUS18649663</name>
</gene>
<proteinExistence type="predicted"/>
<accession>A0ABN9MAN1</accession>
<dbReference type="EMBL" id="CAUEEQ010057465">
    <property type="protein sequence ID" value="CAJ0963396.1"/>
    <property type="molecule type" value="Genomic_DNA"/>
</dbReference>
<keyword evidence="3" id="KW-1185">Reference proteome</keyword>
<evidence type="ECO:0000313" key="2">
    <source>
        <dbReference type="EMBL" id="CAJ0963396.1"/>
    </source>
</evidence>
<reference evidence="2" key="1">
    <citation type="submission" date="2023-07" db="EMBL/GenBank/DDBJ databases">
        <authorList>
            <person name="Stuckert A."/>
        </authorList>
    </citation>
    <scope>NUCLEOTIDE SEQUENCE</scope>
</reference>
<evidence type="ECO:0000256" key="1">
    <source>
        <dbReference type="SAM" id="MobiDB-lite"/>
    </source>
</evidence>
<organism evidence="2 3">
    <name type="scientific">Ranitomeya imitator</name>
    <name type="common">mimic poison frog</name>
    <dbReference type="NCBI Taxonomy" id="111125"/>
    <lineage>
        <taxon>Eukaryota</taxon>
        <taxon>Metazoa</taxon>
        <taxon>Chordata</taxon>
        <taxon>Craniata</taxon>
        <taxon>Vertebrata</taxon>
        <taxon>Euteleostomi</taxon>
        <taxon>Amphibia</taxon>
        <taxon>Batrachia</taxon>
        <taxon>Anura</taxon>
        <taxon>Neobatrachia</taxon>
        <taxon>Hyloidea</taxon>
        <taxon>Dendrobatidae</taxon>
        <taxon>Dendrobatinae</taxon>
        <taxon>Ranitomeya</taxon>
    </lineage>
</organism>
<sequence>METECSGNEDDAELCAGDAPRVLFQKVPLPYNVVTPNMSAQSSFDDSFPPRSRSASPAKTKGKTALLIGLSTGLFDANNPKKSAMYDMKI</sequence>
<feature type="region of interest" description="Disordered" evidence="1">
    <location>
        <begin position="40"/>
        <end position="62"/>
    </location>
</feature>
<feature type="compositionally biased region" description="Low complexity" evidence="1">
    <location>
        <begin position="49"/>
        <end position="58"/>
    </location>
</feature>